<evidence type="ECO:0000259" key="2">
    <source>
        <dbReference type="Pfam" id="PF18862"/>
    </source>
</evidence>
<dbReference type="RefSeq" id="WP_133299212.1">
    <property type="nucleotide sequence ID" value="NZ_QXIU01000257.1"/>
</dbReference>
<gene>
    <name evidence="3" type="ORF">SMC5_10195</name>
</gene>
<name>A0A398D7S7_9BACT</name>
<dbReference type="Proteomes" id="UP000266489">
    <property type="component" value="Unassembled WGS sequence"/>
</dbReference>
<proteinExistence type="predicted"/>
<evidence type="ECO:0000259" key="1">
    <source>
        <dbReference type="Pfam" id="PF18739"/>
    </source>
</evidence>
<comment type="caution">
    <text evidence="3">The sequence shown here is derived from an EMBL/GenBank/DDBJ whole genome shotgun (WGS) entry which is preliminary data.</text>
</comment>
<dbReference type="Pfam" id="PF18862">
    <property type="entry name" value="ApeA_NTD1"/>
    <property type="match status" value="1"/>
</dbReference>
<sequence>MSSDSIVERLYRAEEIRGTWQLPDAHDTSLPGMLSLDRNGQMKLTVDRQVSFIEGMQSVLSFERKSIPIILGVLEGSFCTLQGLTLIETTSFGSLLTEVFFVSAAIFGVHIDSFTEFKVRNITVSLPILMDWSKTSWCSDLNSHPKGLTLQPFGSRELPLGKAGNITGEICVRGGFSFDVIPSRSLSMQQGSFLTISFSEHVSLEDARKTLPLIGEFLSLMTLSAIQIPFFSCTSEEAKDMLPTGDGQEKPYYRPMMVWYYGMTEGAPYSGLSCDDMLLTYVDLKEANLVDALVRILAQPEEYDLLLPLLVPETGSFHSYSKWRFLDAAQSLEYLHRRTSSNDVLSPEEFLVKRSRILAAVAEEDRSWLTERLQRSNEPSLLYRISSIIDTNAELLQTTVDQQSSFVKSVRDTRNVLIHLDSRRRNDAVNGLELINATDKLEALARISFLREIGFDEQGLEKLFST</sequence>
<feature type="non-terminal residue" evidence="3">
    <location>
        <position position="466"/>
    </location>
</feature>
<feature type="domain" description="ApeA N-terminal" evidence="2">
    <location>
        <begin position="15"/>
        <end position="242"/>
    </location>
</feature>
<feature type="domain" description="Apea-like HEPN" evidence="1">
    <location>
        <begin position="326"/>
        <end position="458"/>
    </location>
</feature>
<evidence type="ECO:0000313" key="4">
    <source>
        <dbReference type="Proteomes" id="UP000266489"/>
    </source>
</evidence>
<accession>A0A398D7S7</accession>
<dbReference type="Pfam" id="PF18739">
    <property type="entry name" value="HEPN_Apea"/>
    <property type="match status" value="1"/>
</dbReference>
<protein>
    <submittedName>
        <fullName evidence="3">Uncharacterized protein</fullName>
    </submittedName>
</protein>
<dbReference type="OrthoDB" id="6198809at2"/>
<reference evidence="3 4" key="1">
    <citation type="submission" date="2018-09" db="EMBL/GenBank/DDBJ databases">
        <title>Discovery and Ecogenomic Context for Candidatus Cryosericales, a Global Caldiserica Order Active in Thawing Permafrost.</title>
        <authorList>
            <person name="Martinez M.A."/>
            <person name="Woodcroft B.J."/>
            <person name="Ignacio Espinoza J.C."/>
            <person name="Zayed A."/>
            <person name="Singleton C.M."/>
            <person name="Boyd J."/>
            <person name="Li Y.-F."/>
            <person name="Purvine S."/>
            <person name="Maughan H."/>
            <person name="Hodgkins S.B."/>
            <person name="Anderson D."/>
            <person name="Sederholm M."/>
            <person name="Temperton B."/>
            <person name="Saleska S.R."/>
            <person name="Tyson G.W."/>
            <person name="Rich V.I."/>
        </authorList>
    </citation>
    <scope>NUCLEOTIDE SEQUENCE [LARGE SCALE GENOMIC DNA]</scope>
    <source>
        <strain evidence="3 4">SMC5</strain>
    </source>
</reference>
<evidence type="ECO:0000313" key="3">
    <source>
        <dbReference type="EMBL" id="RIE07184.1"/>
    </source>
</evidence>
<dbReference type="InterPro" id="IPR041229">
    <property type="entry name" value="HEPN_Apea"/>
</dbReference>
<dbReference type="AlphaFoldDB" id="A0A398D7S7"/>
<dbReference type="InterPro" id="IPR041223">
    <property type="entry name" value="ApeA_NTD"/>
</dbReference>
<dbReference type="EMBL" id="QXIU01000257">
    <property type="protein sequence ID" value="RIE07184.1"/>
    <property type="molecule type" value="Genomic_DNA"/>
</dbReference>
<organism evidence="3 4">
    <name type="scientific">Candidatus Cryosericum odellii</name>
    <dbReference type="NCBI Taxonomy" id="2290917"/>
    <lineage>
        <taxon>Bacteria</taxon>
        <taxon>Pseudomonadati</taxon>
        <taxon>Caldisericota/Cryosericota group</taxon>
        <taxon>Candidatus Cryosericota</taxon>
        <taxon>Candidatus Cryosericia</taxon>
        <taxon>Candidatus Cryosericales</taxon>
        <taxon>Candidatus Cryosericaceae</taxon>
        <taxon>Candidatus Cryosericum</taxon>
    </lineage>
</organism>